<reference evidence="2 3" key="1">
    <citation type="journal article" date="2020" name="Genome Biol. Evol.">
        <title>Rhizobium dioscoreae sp. nov., a plant growth-promoting bacterium isolated from yam (Dioscorea species).</title>
        <authorList>
            <person name="Ouyabe M."/>
            <person name="Tanaka N."/>
            <person name="Shiwa Y."/>
            <person name="Fujita N."/>
            <person name="Kikuno H."/>
            <person name="Babil P."/>
            <person name="Shiwachi H."/>
        </authorList>
    </citation>
    <scope>NUCLEOTIDE SEQUENCE [LARGE SCALE GENOMIC DNA]</scope>
    <source>
        <strain evidence="2 3">S-93</strain>
    </source>
</reference>
<dbReference type="Proteomes" id="UP000390335">
    <property type="component" value="Unassembled WGS sequence"/>
</dbReference>
<dbReference type="InterPro" id="IPR021327">
    <property type="entry name" value="DUF2934"/>
</dbReference>
<name>A0ABQ0Z7L2_9HYPH</name>
<organism evidence="2 3">
    <name type="scientific">Rhizobium dioscoreae</name>
    <dbReference type="NCBI Taxonomy" id="2653122"/>
    <lineage>
        <taxon>Bacteria</taxon>
        <taxon>Pseudomonadati</taxon>
        <taxon>Pseudomonadota</taxon>
        <taxon>Alphaproteobacteria</taxon>
        <taxon>Hyphomicrobiales</taxon>
        <taxon>Rhizobiaceae</taxon>
        <taxon>Rhizobium/Agrobacterium group</taxon>
        <taxon>Rhizobium</taxon>
    </lineage>
</organism>
<feature type="region of interest" description="Disordered" evidence="1">
    <location>
        <begin position="37"/>
        <end position="92"/>
    </location>
</feature>
<accession>A0ABQ0Z7L2</accession>
<evidence type="ECO:0000313" key="3">
    <source>
        <dbReference type="Proteomes" id="UP000390335"/>
    </source>
</evidence>
<protein>
    <recommendedName>
        <fullName evidence="4">DUF2934 domain-containing protein</fullName>
    </recommendedName>
</protein>
<evidence type="ECO:0000313" key="2">
    <source>
        <dbReference type="EMBL" id="GES51460.1"/>
    </source>
</evidence>
<evidence type="ECO:0008006" key="4">
    <source>
        <dbReference type="Google" id="ProtNLM"/>
    </source>
</evidence>
<gene>
    <name evidence="2" type="ORF">RsS93_40740</name>
</gene>
<dbReference type="EMBL" id="BLAJ01000004">
    <property type="protein sequence ID" value="GES51460.1"/>
    <property type="molecule type" value="Genomic_DNA"/>
</dbReference>
<keyword evidence="3" id="KW-1185">Reference proteome</keyword>
<proteinExistence type="predicted"/>
<comment type="caution">
    <text evidence="2">The sequence shown here is derived from an EMBL/GenBank/DDBJ whole genome shotgun (WGS) entry which is preliminary data.</text>
</comment>
<dbReference type="Pfam" id="PF11154">
    <property type="entry name" value="DUF2934"/>
    <property type="match status" value="1"/>
</dbReference>
<sequence length="92" mass="10324">MTKEDIRKAAYARWEMEGKPNGQALRHWLDAERELRARDEDLPKTSSDDHHAGVVPESEDETRPAPTSSDAIPSQEAKPGRFKPGELASENK</sequence>
<dbReference type="RefSeq" id="WP_152094096.1">
    <property type="nucleotide sequence ID" value="NZ_BLAJ01000004.1"/>
</dbReference>
<evidence type="ECO:0000256" key="1">
    <source>
        <dbReference type="SAM" id="MobiDB-lite"/>
    </source>
</evidence>
<feature type="compositionally biased region" description="Basic and acidic residues" evidence="1">
    <location>
        <begin position="37"/>
        <end position="52"/>
    </location>
</feature>